<dbReference type="Proteomes" id="UP001213979">
    <property type="component" value="Unassembled WGS sequence"/>
</dbReference>
<evidence type="ECO:0000313" key="2">
    <source>
        <dbReference type="EMBL" id="MED5052440.1"/>
    </source>
</evidence>
<comment type="caution">
    <text evidence="2">The sequence shown here is derived from an EMBL/GenBank/DDBJ whole genome shotgun (WGS) entry which is preliminary data.</text>
</comment>
<dbReference type="RefSeq" id="WP_044742775.1">
    <property type="nucleotide sequence ID" value="NZ_JAHSSG010000019.1"/>
</dbReference>
<organism evidence="2 4">
    <name type="scientific">Anoxybacteroides rupiense</name>
    <dbReference type="NCBI Taxonomy" id="311460"/>
    <lineage>
        <taxon>Bacteria</taxon>
        <taxon>Bacillati</taxon>
        <taxon>Bacillota</taxon>
        <taxon>Bacilli</taxon>
        <taxon>Bacillales</taxon>
        <taxon>Anoxybacillaceae</taxon>
        <taxon>Anoxybacteroides</taxon>
    </lineage>
</organism>
<accession>A0ABD5IVU2</accession>
<proteinExistence type="predicted"/>
<dbReference type="EMBL" id="JAQOTG010000015">
    <property type="protein sequence ID" value="MDE8564953.1"/>
    <property type="molecule type" value="Genomic_DNA"/>
</dbReference>
<reference evidence="2 4" key="2">
    <citation type="submission" date="2023-03" db="EMBL/GenBank/DDBJ databases">
        <title>Bacillus Genome Sequencing.</title>
        <authorList>
            <person name="Dunlap C."/>
        </authorList>
    </citation>
    <scope>NUCLEOTIDE SEQUENCE [LARGE SCALE GENOMIC DNA]</scope>
    <source>
        <strain evidence="2 4">NRS-38</strain>
    </source>
</reference>
<reference evidence="1 3" key="1">
    <citation type="submission" date="2023-01" db="EMBL/GenBank/DDBJ databases">
        <title>Genome-based reclassification of Anoxybacillus geothermalis as a later heterotypic synonym of Anoxybacillus rupiensis.</title>
        <authorList>
            <person name="Inan Bektas K."/>
            <person name="Canakci S."/>
            <person name="Belduz A.A."/>
            <person name="Guler H.H."/>
        </authorList>
    </citation>
    <scope>NUCLEOTIDE SEQUENCE [LARGE SCALE GENOMIC DNA]</scope>
    <source>
        <strain evidence="1 3">DSM 17127</strain>
    </source>
</reference>
<keyword evidence="3" id="KW-1185">Reference proteome</keyword>
<sequence length="157" mass="17981">MRPYNIEVQINKNLFKARNLDAIYKQLKTKSFQLENKGNASIQQLLNHEAWVRLFAVLEPLISRQVGKIKAHQELLSNVLNLPLKSDMANIAQLVVDTQEKIDALEEQLWPLSDVRQQTILNEKINKIEAELGDIREMLAKVVHSLNEGKDMKNGAE</sequence>
<gene>
    <name evidence="2" type="ORF">P9850_11320</name>
    <name evidence="1" type="ORF">PNH38_13900</name>
</gene>
<dbReference type="EMBL" id="JARTLI010000020">
    <property type="protein sequence ID" value="MED5052440.1"/>
    <property type="molecule type" value="Genomic_DNA"/>
</dbReference>
<evidence type="ECO:0000313" key="3">
    <source>
        <dbReference type="Proteomes" id="UP001213979"/>
    </source>
</evidence>
<protein>
    <submittedName>
        <fullName evidence="2">Uncharacterized protein</fullName>
    </submittedName>
</protein>
<dbReference type="AlphaFoldDB" id="A0ABD5IVU2"/>
<evidence type="ECO:0000313" key="4">
    <source>
        <dbReference type="Proteomes" id="UP001339962"/>
    </source>
</evidence>
<dbReference type="Proteomes" id="UP001339962">
    <property type="component" value="Unassembled WGS sequence"/>
</dbReference>
<evidence type="ECO:0000313" key="1">
    <source>
        <dbReference type="EMBL" id="MDE8564953.1"/>
    </source>
</evidence>
<name>A0ABD5IVU2_9BACL</name>